<gene>
    <name evidence="3" type="ORF">UU14_C0010G0003</name>
</gene>
<dbReference type="Gene3D" id="3.40.1440.10">
    <property type="entry name" value="GIY-YIG endonuclease"/>
    <property type="match status" value="1"/>
</dbReference>
<comment type="similarity">
    <text evidence="1">Belongs to the UPF0213 family.</text>
</comment>
<dbReference type="PANTHER" id="PTHR34477">
    <property type="entry name" value="UPF0213 PROTEIN YHBQ"/>
    <property type="match status" value="1"/>
</dbReference>
<dbReference type="PROSITE" id="PS50164">
    <property type="entry name" value="GIY_YIG"/>
    <property type="match status" value="1"/>
</dbReference>
<dbReference type="InterPro" id="IPR050190">
    <property type="entry name" value="UPF0213_domain"/>
</dbReference>
<dbReference type="InterPro" id="IPR035901">
    <property type="entry name" value="GIY-YIG_endonuc_sf"/>
</dbReference>
<dbReference type="AlphaFoldDB" id="A0A0G0T5A9"/>
<evidence type="ECO:0000313" key="3">
    <source>
        <dbReference type="EMBL" id="KKR72169.1"/>
    </source>
</evidence>
<evidence type="ECO:0000256" key="1">
    <source>
        <dbReference type="ARBA" id="ARBA00007435"/>
    </source>
</evidence>
<accession>A0A0G0T5A9</accession>
<comment type="caution">
    <text evidence="3">The sequence shown here is derived from an EMBL/GenBank/DDBJ whole genome shotgun (WGS) entry which is preliminary data.</text>
</comment>
<organism evidence="3 4">
    <name type="scientific">Candidatus Roizmanbacteria bacterium GW2011_GWB1_40_7</name>
    <dbReference type="NCBI Taxonomy" id="1618482"/>
    <lineage>
        <taxon>Bacteria</taxon>
        <taxon>Candidatus Roizmaniibacteriota</taxon>
    </lineage>
</organism>
<dbReference type="CDD" id="cd10456">
    <property type="entry name" value="GIY-YIG_UPF0213"/>
    <property type="match status" value="1"/>
</dbReference>
<dbReference type="Proteomes" id="UP000034664">
    <property type="component" value="Unassembled WGS sequence"/>
</dbReference>
<reference evidence="3 4" key="1">
    <citation type="journal article" date="2015" name="Nature">
        <title>rRNA introns, odd ribosomes, and small enigmatic genomes across a large radiation of phyla.</title>
        <authorList>
            <person name="Brown C.T."/>
            <person name="Hug L.A."/>
            <person name="Thomas B.C."/>
            <person name="Sharon I."/>
            <person name="Castelle C.J."/>
            <person name="Singh A."/>
            <person name="Wilkins M.J."/>
            <person name="Williams K.H."/>
            <person name="Banfield J.F."/>
        </authorList>
    </citation>
    <scope>NUCLEOTIDE SEQUENCE [LARGE SCALE GENOMIC DNA]</scope>
</reference>
<dbReference type="Pfam" id="PF01541">
    <property type="entry name" value="GIY-YIG"/>
    <property type="match status" value="1"/>
</dbReference>
<evidence type="ECO:0000259" key="2">
    <source>
        <dbReference type="PROSITE" id="PS50164"/>
    </source>
</evidence>
<sequence length="89" mass="10629">MWFVYILLCSDNSFYTGISNDLEKRFLDHKKGKGGRYTRSHKPLKIIYTEQYATKPDALKREIEIKSMRRKQKENVIFTNTQISKINVR</sequence>
<evidence type="ECO:0000313" key="4">
    <source>
        <dbReference type="Proteomes" id="UP000034664"/>
    </source>
</evidence>
<dbReference type="EMBL" id="LBZM01000010">
    <property type="protein sequence ID" value="KKR72169.1"/>
    <property type="molecule type" value="Genomic_DNA"/>
</dbReference>
<dbReference type="InterPro" id="IPR000305">
    <property type="entry name" value="GIY-YIG_endonuc"/>
</dbReference>
<protein>
    <recommendedName>
        <fullName evidence="2">GIY-YIG domain-containing protein</fullName>
    </recommendedName>
</protein>
<name>A0A0G0T5A9_9BACT</name>
<feature type="domain" description="GIY-YIG" evidence="2">
    <location>
        <begin position="1"/>
        <end position="76"/>
    </location>
</feature>
<proteinExistence type="inferred from homology"/>
<dbReference type="SUPFAM" id="SSF82771">
    <property type="entry name" value="GIY-YIG endonuclease"/>
    <property type="match status" value="1"/>
</dbReference>
<dbReference type="PANTHER" id="PTHR34477:SF1">
    <property type="entry name" value="UPF0213 PROTEIN YHBQ"/>
    <property type="match status" value="1"/>
</dbReference>